<feature type="transmembrane region" description="Helical" evidence="6">
    <location>
        <begin position="43"/>
        <end position="63"/>
    </location>
</feature>
<organism evidence="7 8">
    <name type="scientific">Blautia stercoris</name>
    <dbReference type="NCBI Taxonomy" id="871664"/>
    <lineage>
        <taxon>Bacteria</taxon>
        <taxon>Bacillati</taxon>
        <taxon>Bacillota</taxon>
        <taxon>Clostridia</taxon>
        <taxon>Lachnospirales</taxon>
        <taxon>Lachnospiraceae</taxon>
        <taxon>Blautia</taxon>
    </lineage>
</organism>
<evidence type="ECO:0000256" key="2">
    <source>
        <dbReference type="ARBA" id="ARBA00022475"/>
    </source>
</evidence>
<feature type="transmembrane region" description="Helical" evidence="6">
    <location>
        <begin position="271"/>
        <end position="304"/>
    </location>
</feature>
<evidence type="ECO:0000256" key="3">
    <source>
        <dbReference type="ARBA" id="ARBA00022692"/>
    </source>
</evidence>
<dbReference type="InterPro" id="IPR024923">
    <property type="entry name" value="PG_synth_SpoVB"/>
</dbReference>
<name>A0ABR7P7M1_9FIRM</name>
<keyword evidence="3 6" id="KW-0812">Transmembrane</keyword>
<feature type="transmembrane region" description="Helical" evidence="6">
    <location>
        <begin position="188"/>
        <end position="211"/>
    </location>
</feature>
<evidence type="ECO:0000256" key="1">
    <source>
        <dbReference type="ARBA" id="ARBA00004651"/>
    </source>
</evidence>
<dbReference type="Pfam" id="PF01943">
    <property type="entry name" value="Polysacc_synt"/>
    <property type="match status" value="1"/>
</dbReference>
<dbReference type="InterPro" id="IPR002528">
    <property type="entry name" value="MATE_fam"/>
</dbReference>
<sequence length="442" mass="49515">MNHTRTMLKGTLILTLSGFLTKIIGFLYRIFLSQTIGSTGMGIYQLIFPIHALCFALTVGGIQTAISRLVAAKFAKKEDSDARAVFLIATSFSTLLSILVTFFLFHYADWFAIHILFEPQCTSLLKVSSLSIPMGTFHSCVNGYYFARKKTLLPALSQLIEQTARVAASYLLWLVWSQEGHAITPMLAVFGLFFGEFISMLFALFITIMDFHSSTQPVLKIIRPFRQLKEILAFSTPLTCNRLLVNLLHSIESILIPGHLRLFGMTQQTALSVYGVLNGMALPLILFPCAITNAVSVMLLPSVAEHQALGNYDNIRLCIQKTIRYCLILGFLFTFSFFFLADFLGLFLFKNELASTFIRTLSFICPCLYLSSTLSGILNGLGQTGPYFFQNMTGLSIRLLFVFFVIPTHGIIGYLWGLLLSELITTFLTLFFLHLFLKGKCL</sequence>
<feature type="transmembrane region" description="Helical" evidence="6">
    <location>
        <begin position="325"/>
        <end position="349"/>
    </location>
</feature>
<keyword evidence="2" id="KW-1003">Cell membrane</keyword>
<dbReference type="Pfam" id="PF01554">
    <property type="entry name" value="MatE"/>
    <property type="match status" value="1"/>
</dbReference>
<feature type="transmembrane region" description="Helical" evidence="6">
    <location>
        <begin position="388"/>
        <end position="406"/>
    </location>
</feature>
<evidence type="ECO:0000256" key="4">
    <source>
        <dbReference type="ARBA" id="ARBA00022989"/>
    </source>
</evidence>
<feature type="transmembrane region" description="Helical" evidence="6">
    <location>
        <begin position="84"/>
        <end position="107"/>
    </location>
</feature>
<reference evidence="7 8" key="1">
    <citation type="submission" date="2020-08" db="EMBL/GenBank/DDBJ databases">
        <title>Genome public.</title>
        <authorList>
            <person name="Liu C."/>
            <person name="Sun Q."/>
        </authorList>
    </citation>
    <scope>NUCLEOTIDE SEQUENCE [LARGE SCALE GENOMIC DNA]</scope>
    <source>
        <strain evidence="7 8">3_YM_SP_D4_24.mj</strain>
    </source>
</reference>
<evidence type="ECO:0000313" key="7">
    <source>
        <dbReference type="EMBL" id="MBC8627401.1"/>
    </source>
</evidence>
<dbReference type="PIRSF" id="PIRSF038958">
    <property type="entry name" value="PG_synth_SpoVB"/>
    <property type="match status" value="1"/>
</dbReference>
<dbReference type="PANTHER" id="PTHR30250:SF21">
    <property type="entry name" value="LIPID II FLIPPASE MURJ"/>
    <property type="match status" value="1"/>
</dbReference>
<dbReference type="Proteomes" id="UP000661649">
    <property type="component" value="Unassembled WGS sequence"/>
</dbReference>
<evidence type="ECO:0000256" key="5">
    <source>
        <dbReference type="ARBA" id="ARBA00023136"/>
    </source>
</evidence>
<keyword evidence="5 6" id="KW-0472">Membrane</keyword>
<feature type="transmembrane region" description="Helical" evidence="6">
    <location>
        <begin position="412"/>
        <end position="437"/>
    </location>
</feature>
<proteinExistence type="predicted"/>
<accession>A0ABR7P7M1</accession>
<comment type="caution">
    <text evidence="7">The sequence shown here is derived from an EMBL/GenBank/DDBJ whole genome shotgun (WGS) entry which is preliminary data.</text>
</comment>
<gene>
    <name evidence="7" type="ORF">H8712_01960</name>
</gene>
<dbReference type="InterPro" id="IPR002797">
    <property type="entry name" value="Polysacc_synth"/>
</dbReference>
<feature type="transmembrane region" description="Helical" evidence="6">
    <location>
        <begin position="361"/>
        <end position="381"/>
    </location>
</feature>
<dbReference type="RefSeq" id="WP_187558129.1">
    <property type="nucleotide sequence ID" value="NZ_JACRTP010000001.1"/>
</dbReference>
<dbReference type="CDD" id="cd13124">
    <property type="entry name" value="MATE_SpoVB_like"/>
    <property type="match status" value="1"/>
</dbReference>
<dbReference type="PANTHER" id="PTHR30250">
    <property type="entry name" value="PST FAMILY PREDICTED COLANIC ACID TRANSPORTER"/>
    <property type="match status" value="1"/>
</dbReference>
<dbReference type="InterPro" id="IPR050833">
    <property type="entry name" value="Poly_Biosynth_Transport"/>
</dbReference>
<comment type="subcellular location">
    <subcellularLocation>
        <location evidence="1">Cell membrane</location>
        <topology evidence="1">Multi-pass membrane protein</topology>
    </subcellularLocation>
</comment>
<evidence type="ECO:0000256" key="6">
    <source>
        <dbReference type="SAM" id="Phobius"/>
    </source>
</evidence>
<keyword evidence="4 6" id="KW-1133">Transmembrane helix</keyword>
<feature type="transmembrane region" description="Helical" evidence="6">
    <location>
        <begin position="12"/>
        <end position="31"/>
    </location>
</feature>
<protein>
    <submittedName>
        <fullName evidence="7">Polysaccharide biosynthesis protein</fullName>
    </submittedName>
</protein>
<dbReference type="EMBL" id="JACRTP010000001">
    <property type="protein sequence ID" value="MBC8627401.1"/>
    <property type="molecule type" value="Genomic_DNA"/>
</dbReference>
<evidence type="ECO:0000313" key="8">
    <source>
        <dbReference type="Proteomes" id="UP000661649"/>
    </source>
</evidence>
<keyword evidence="8" id="KW-1185">Reference proteome</keyword>